<evidence type="ECO:0000313" key="7">
    <source>
        <dbReference type="Proteomes" id="UP000030675"/>
    </source>
</evidence>
<evidence type="ECO:0000259" key="5">
    <source>
        <dbReference type="PROSITE" id="PS51352"/>
    </source>
</evidence>
<keyword evidence="3" id="KW-0479">Metal-binding</keyword>
<evidence type="ECO:0000313" key="6">
    <source>
        <dbReference type="EMBL" id="GAD30100.1"/>
    </source>
</evidence>
<sequence length="206" mass="22434">MTKNPVKIVLLLGALALAGIFALYISNSTTPIGEKQKALKDLGGEFQLNSLDGTVNLNQFKGQTVVLYFGFLNCAEVCPSSMGVMATAFSMLPPEEYANVQGIFISVDPGRDDLDSLDKFAKHFDKRIKGLTGTKQEIDALTEQYGVYFDLVDMESSELSYTVDHASRFYIINPEGKLVDAMSHTTTPIELAAGIDRAHSKALANN</sequence>
<dbReference type="RefSeq" id="WP_023932687.1">
    <property type="nucleotide sequence ID" value="NZ_DF196819.1"/>
</dbReference>
<keyword evidence="4" id="KW-1015">Disulfide bond</keyword>
<dbReference type="HOGENOM" id="CLU_050131_3_3_6"/>
<feature type="disulfide bond" description="Redox-active" evidence="4">
    <location>
        <begin position="74"/>
        <end position="78"/>
    </location>
</feature>
<evidence type="ECO:0000256" key="4">
    <source>
        <dbReference type="PIRSR" id="PIRSR603782-2"/>
    </source>
</evidence>
<dbReference type="eggNOG" id="COG1999">
    <property type="taxonomic scope" value="Bacteria"/>
</dbReference>
<comment type="similarity">
    <text evidence="1">Belongs to the SCO1/2 family.</text>
</comment>
<feature type="binding site" evidence="3">
    <location>
        <position position="78"/>
    </location>
    <ligand>
        <name>Cu cation</name>
        <dbReference type="ChEBI" id="CHEBI:23378"/>
    </ligand>
</feature>
<protein>
    <submittedName>
        <fullName evidence="6">Electron transport protein SCO1/SenC</fullName>
    </submittedName>
</protein>
<evidence type="ECO:0000256" key="3">
    <source>
        <dbReference type="PIRSR" id="PIRSR603782-1"/>
    </source>
</evidence>
<dbReference type="AlphaFoldDB" id="A0A0U1P6A7"/>
<dbReference type="InterPro" id="IPR013766">
    <property type="entry name" value="Thioredoxin_domain"/>
</dbReference>
<feature type="binding site" evidence="3">
    <location>
        <position position="74"/>
    </location>
    <ligand>
        <name>Cu cation</name>
        <dbReference type="ChEBI" id="CHEBI:23378"/>
    </ligand>
</feature>
<dbReference type="PANTHER" id="PTHR12151">
    <property type="entry name" value="ELECTRON TRANSPORT PROTIN SCO1/SENC FAMILY MEMBER"/>
    <property type="match status" value="1"/>
</dbReference>
<feature type="binding site" evidence="3">
    <location>
        <position position="165"/>
    </location>
    <ligand>
        <name>Cu cation</name>
        <dbReference type="ChEBI" id="CHEBI:23378"/>
    </ligand>
</feature>
<dbReference type="InterPro" id="IPR036249">
    <property type="entry name" value="Thioredoxin-like_sf"/>
</dbReference>
<dbReference type="PANTHER" id="PTHR12151:SF25">
    <property type="entry name" value="LINALOOL DEHYDRATASE_ISOMERASE DOMAIN-CONTAINING PROTEIN"/>
    <property type="match status" value="1"/>
</dbReference>
<feature type="domain" description="Thioredoxin" evidence="5">
    <location>
        <begin position="37"/>
        <end position="200"/>
    </location>
</feature>
<dbReference type="FunFam" id="3.40.30.10:FF:000013">
    <property type="entry name" value="Blast:Protein SCO1 homolog, mitochondrial"/>
    <property type="match status" value="1"/>
</dbReference>
<organism evidence="6 7">
    <name type="scientific">Photobacterium leiognathi lrivu.4.1</name>
    <dbReference type="NCBI Taxonomy" id="1248232"/>
    <lineage>
        <taxon>Bacteria</taxon>
        <taxon>Pseudomonadati</taxon>
        <taxon>Pseudomonadota</taxon>
        <taxon>Gammaproteobacteria</taxon>
        <taxon>Vibrionales</taxon>
        <taxon>Vibrionaceae</taxon>
        <taxon>Photobacterium</taxon>
    </lineage>
</organism>
<dbReference type="EMBL" id="DF196819">
    <property type="protein sequence ID" value="GAD30100.1"/>
    <property type="molecule type" value="Genomic_DNA"/>
</dbReference>
<gene>
    <name evidence="6" type="ORF">PLEI_1755</name>
</gene>
<evidence type="ECO:0000256" key="1">
    <source>
        <dbReference type="ARBA" id="ARBA00010996"/>
    </source>
</evidence>
<dbReference type="Proteomes" id="UP000030675">
    <property type="component" value="Unassembled WGS sequence"/>
</dbReference>
<dbReference type="Gene3D" id="3.40.30.10">
    <property type="entry name" value="Glutaredoxin"/>
    <property type="match status" value="1"/>
</dbReference>
<dbReference type="SUPFAM" id="SSF52833">
    <property type="entry name" value="Thioredoxin-like"/>
    <property type="match status" value="1"/>
</dbReference>
<reference evidence="7" key="1">
    <citation type="submission" date="2012-12" db="EMBL/GenBank/DDBJ databases">
        <title>Genome Sequence of Photobacterium leiognathi lrivu.4.1.</title>
        <authorList>
            <person name="Urbanczyk H."/>
            <person name="Ogura Y."/>
            <person name="Hayashi T."/>
            <person name="Dunlap P.V."/>
        </authorList>
    </citation>
    <scope>NUCLEOTIDE SEQUENCE [LARGE SCALE GENOMIC DNA]</scope>
    <source>
        <strain evidence="7">lrivu.4.1</strain>
    </source>
</reference>
<accession>A0A0U1P6A7</accession>
<evidence type="ECO:0000256" key="2">
    <source>
        <dbReference type="ARBA" id="ARBA00023008"/>
    </source>
</evidence>
<name>A0A0U1P6A7_PHOLE</name>
<dbReference type="CDD" id="cd02968">
    <property type="entry name" value="SCO"/>
    <property type="match status" value="1"/>
</dbReference>
<keyword evidence="2 3" id="KW-0186">Copper</keyword>
<dbReference type="InterPro" id="IPR003782">
    <property type="entry name" value="SCO1/SenC"/>
</dbReference>
<dbReference type="PROSITE" id="PS51352">
    <property type="entry name" value="THIOREDOXIN_2"/>
    <property type="match status" value="1"/>
</dbReference>
<dbReference type="Pfam" id="PF02630">
    <property type="entry name" value="SCO1-SenC"/>
    <property type="match status" value="1"/>
</dbReference>
<proteinExistence type="inferred from homology"/>
<dbReference type="GO" id="GO:0046872">
    <property type="term" value="F:metal ion binding"/>
    <property type="evidence" value="ECO:0007669"/>
    <property type="project" value="UniProtKB-KW"/>
</dbReference>